<dbReference type="KEGG" id="caby:Cabys_3808"/>
<organism evidence="3 4">
    <name type="scientific">Caldithrix abyssi DSM 13497</name>
    <dbReference type="NCBI Taxonomy" id="880073"/>
    <lineage>
        <taxon>Bacteria</taxon>
        <taxon>Pseudomonadati</taxon>
        <taxon>Calditrichota</taxon>
        <taxon>Calditrichia</taxon>
        <taxon>Calditrichales</taxon>
        <taxon>Calditrichaceae</taxon>
        <taxon>Caldithrix</taxon>
    </lineage>
</organism>
<evidence type="ECO:0000313" key="4">
    <source>
        <dbReference type="Proteomes" id="UP000004671"/>
    </source>
</evidence>
<dbReference type="PaxDb" id="880073-Calab_1311"/>
<reference evidence="2 5" key="2">
    <citation type="submission" date="2016-11" db="EMBL/GenBank/DDBJ databases">
        <title>Genomic analysis of Caldithrix abyssi and proposal of a novel bacterial phylum Caldithrichaeota.</title>
        <authorList>
            <person name="Kublanov I."/>
            <person name="Sigalova O."/>
            <person name="Gavrilov S."/>
            <person name="Lebedinsky A."/>
            <person name="Ivanova N."/>
            <person name="Daum C."/>
            <person name="Reddy T."/>
            <person name="Klenk H.P."/>
            <person name="Goker M."/>
            <person name="Reva O."/>
            <person name="Miroshnichenko M."/>
            <person name="Kyprides N."/>
            <person name="Woyke T."/>
            <person name="Gelfand M."/>
        </authorList>
    </citation>
    <scope>NUCLEOTIDE SEQUENCE [LARGE SCALE GENOMIC DNA]</scope>
    <source>
        <strain evidence="2 5">LF13</strain>
    </source>
</reference>
<dbReference type="Proteomes" id="UP000183868">
    <property type="component" value="Chromosome"/>
</dbReference>
<feature type="region of interest" description="Disordered" evidence="1">
    <location>
        <begin position="152"/>
        <end position="171"/>
    </location>
</feature>
<dbReference type="HOGENOM" id="CLU_078173_0_0_0"/>
<name>H1XYR7_CALAY</name>
<evidence type="ECO:0000313" key="5">
    <source>
        <dbReference type="Proteomes" id="UP000183868"/>
    </source>
</evidence>
<reference evidence="3 4" key="1">
    <citation type="submission" date="2011-09" db="EMBL/GenBank/DDBJ databases">
        <title>The permanent draft genome of Caldithrix abyssi DSM 13497.</title>
        <authorList>
            <consortium name="US DOE Joint Genome Institute (JGI-PGF)"/>
            <person name="Lucas S."/>
            <person name="Han J."/>
            <person name="Lapidus A."/>
            <person name="Bruce D."/>
            <person name="Goodwin L."/>
            <person name="Pitluck S."/>
            <person name="Peters L."/>
            <person name="Kyrpides N."/>
            <person name="Mavromatis K."/>
            <person name="Ivanova N."/>
            <person name="Mikhailova N."/>
            <person name="Chertkov O."/>
            <person name="Detter J.C."/>
            <person name="Tapia R."/>
            <person name="Han C."/>
            <person name="Land M."/>
            <person name="Hauser L."/>
            <person name="Markowitz V."/>
            <person name="Cheng J.-F."/>
            <person name="Hugenholtz P."/>
            <person name="Woyke T."/>
            <person name="Wu D."/>
            <person name="Spring S."/>
            <person name="Brambilla E."/>
            <person name="Klenk H.-P."/>
            <person name="Eisen J.A."/>
        </authorList>
    </citation>
    <scope>NUCLEOTIDE SEQUENCE [LARGE SCALE GENOMIC DNA]</scope>
    <source>
        <strain evidence="3 4">DSM 13497</strain>
    </source>
</reference>
<keyword evidence="4" id="KW-1185">Reference proteome</keyword>
<dbReference type="AlphaFoldDB" id="H1XYR7"/>
<dbReference type="EMBL" id="CM001402">
    <property type="protein sequence ID" value="EHO40936.1"/>
    <property type="molecule type" value="Genomic_DNA"/>
</dbReference>
<dbReference type="Pfam" id="PF05107">
    <property type="entry name" value="Cas_Cas7"/>
    <property type="match status" value="1"/>
</dbReference>
<dbReference type="GO" id="GO:0043571">
    <property type="term" value="P:maintenance of CRISPR repeat elements"/>
    <property type="evidence" value="ECO:0007669"/>
    <property type="project" value="InterPro"/>
</dbReference>
<evidence type="ECO:0000313" key="2">
    <source>
        <dbReference type="EMBL" id="APF20553.1"/>
    </source>
</evidence>
<accession>H1XYR7</accession>
<evidence type="ECO:0000313" key="3">
    <source>
        <dbReference type="EMBL" id="EHO40936.1"/>
    </source>
</evidence>
<dbReference type="OrthoDB" id="834695at2"/>
<proteinExistence type="predicted"/>
<dbReference type="RefSeq" id="WP_006928013.1">
    <property type="nucleotide sequence ID" value="NZ_CM001402.1"/>
</dbReference>
<gene>
    <name evidence="2" type="primary">csh2</name>
    <name evidence="2" type="ORF">Cabys_3808</name>
    <name evidence="3" type="ORF">Calab_1311</name>
</gene>
<dbReference type="EMBL" id="CP018099">
    <property type="protein sequence ID" value="APF20553.1"/>
    <property type="molecule type" value="Genomic_DNA"/>
</dbReference>
<dbReference type="InParanoid" id="H1XYR7"/>
<dbReference type="STRING" id="880073.Cabys_3808"/>
<dbReference type="Proteomes" id="UP000004671">
    <property type="component" value="Chromosome"/>
</dbReference>
<protein>
    <submittedName>
        <fullName evidence="2">CRISPR-associated protein Csh2</fullName>
    </submittedName>
    <submittedName>
        <fullName evidence="3">CRISPR-associated protein TM1801</fullName>
    </submittedName>
</protein>
<dbReference type="eggNOG" id="COG3649">
    <property type="taxonomic scope" value="Bacteria"/>
</dbReference>
<dbReference type="InterPro" id="IPR006482">
    <property type="entry name" value="Cas7_Csh2/Csh2"/>
</dbReference>
<evidence type="ECO:0000256" key="1">
    <source>
        <dbReference type="SAM" id="MobiDB-lite"/>
    </source>
</evidence>
<sequence>MNEFKNRVFGCAIVKAINANYNADFTHQPRTLPDGTVYATDKAFKYSVRNYINQHYPEETVFFFKRLNQDMNPLTQAEVYDNLFENFESVEKAEVLNNLLRCIDIRFFGATFAAKSKKRTINLSIHGPVQINHGVNRYPENEIYSEQIMSPFRNPESEGQDEREASTLGQQSKLKEGHYVHHFSVNPKNLDAMLKFAEKAGGLTVEDIGKLKEAMRLGVTYYDSAAKAGADNELLFWVQLKPESKKVLPVFTEFISVNRENGKVMIDFGALKNVLSKINDEIEKMEVYYLPENTIIKNLPDNVHRYNLLTGKEVN</sequence>